<proteinExistence type="predicted"/>
<sequence length="58" mass="6597">MLLFHHILKVSGSLDILASHACYNNQPSSFDPYDGNFDINFETVIHCFLVNFVTHLVT</sequence>
<name>A0A0B7B4Y3_9EUPU</name>
<organism evidence="1">
    <name type="scientific">Arion vulgaris</name>
    <dbReference type="NCBI Taxonomy" id="1028688"/>
    <lineage>
        <taxon>Eukaryota</taxon>
        <taxon>Metazoa</taxon>
        <taxon>Spiralia</taxon>
        <taxon>Lophotrochozoa</taxon>
        <taxon>Mollusca</taxon>
        <taxon>Gastropoda</taxon>
        <taxon>Heterobranchia</taxon>
        <taxon>Euthyneura</taxon>
        <taxon>Panpulmonata</taxon>
        <taxon>Eupulmonata</taxon>
        <taxon>Stylommatophora</taxon>
        <taxon>Helicina</taxon>
        <taxon>Arionoidea</taxon>
        <taxon>Arionidae</taxon>
        <taxon>Arion</taxon>
    </lineage>
</organism>
<accession>A0A0B7B4Y3</accession>
<reference evidence="1" key="1">
    <citation type="submission" date="2014-12" db="EMBL/GenBank/DDBJ databases">
        <title>Insight into the proteome of Arion vulgaris.</title>
        <authorList>
            <person name="Aradska J."/>
            <person name="Bulat T."/>
            <person name="Smidak R."/>
            <person name="Sarate P."/>
            <person name="Gangsoo J."/>
            <person name="Sialana F."/>
            <person name="Bilban M."/>
            <person name="Lubec G."/>
        </authorList>
    </citation>
    <scope>NUCLEOTIDE SEQUENCE</scope>
    <source>
        <tissue evidence="1">Skin</tissue>
    </source>
</reference>
<evidence type="ECO:0000313" key="1">
    <source>
        <dbReference type="EMBL" id="CEK87180.1"/>
    </source>
</evidence>
<dbReference type="AlphaFoldDB" id="A0A0B7B4Y3"/>
<protein>
    <submittedName>
        <fullName evidence="1">Uncharacterized protein</fullName>
    </submittedName>
</protein>
<gene>
    <name evidence="1" type="primary">ORF157857</name>
</gene>
<dbReference type="EMBL" id="HACG01040315">
    <property type="protein sequence ID" value="CEK87180.1"/>
    <property type="molecule type" value="Transcribed_RNA"/>
</dbReference>